<feature type="compositionally biased region" description="Basic and acidic residues" evidence="13">
    <location>
        <begin position="252"/>
        <end position="266"/>
    </location>
</feature>
<dbReference type="InterPro" id="IPR013783">
    <property type="entry name" value="Ig-like_fold"/>
</dbReference>
<proteinExistence type="predicted"/>
<evidence type="ECO:0000256" key="1">
    <source>
        <dbReference type="ARBA" id="ARBA00004251"/>
    </source>
</evidence>
<evidence type="ECO:0000256" key="13">
    <source>
        <dbReference type="SAM" id="MobiDB-lite"/>
    </source>
</evidence>
<dbReference type="FunFam" id="2.60.40.10:FF:000356">
    <property type="entry name" value="Low affinity immunoglobulin gamma Fc region receptor III-A"/>
    <property type="match status" value="1"/>
</dbReference>
<evidence type="ECO:0000256" key="4">
    <source>
        <dbReference type="ARBA" id="ARBA00022692"/>
    </source>
</evidence>
<accession>A0A8C2N605</accession>
<comment type="subcellular location">
    <subcellularLocation>
        <location evidence="1">Cell membrane</location>
        <topology evidence="1">Single-pass type I membrane protein</topology>
    </subcellularLocation>
</comment>
<dbReference type="InterPro" id="IPR003598">
    <property type="entry name" value="Ig_sub2"/>
</dbReference>
<protein>
    <recommendedName>
        <fullName evidence="15">Ig-like domain-containing protein</fullName>
    </recommendedName>
</protein>
<evidence type="ECO:0000256" key="12">
    <source>
        <dbReference type="ARBA" id="ARBA00023319"/>
    </source>
</evidence>
<dbReference type="InterPro" id="IPR003599">
    <property type="entry name" value="Ig_sub"/>
</dbReference>
<evidence type="ECO:0000256" key="9">
    <source>
        <dbReference type="ARBA" id="ARBA00023157"/>
    </source>
</evidence>
<dbReference type="GO" id="GO:0032760">
    <property type="term" value="P:positive regulation of tumor necrosis factor production"/>
    <property type="evidence" value="ECO:0007669"/>
    <property type="project" value="TreeGrafter"/>
</dbReference>
<dbReference type="GO" id="GO:0019864">
    <property type="term" value="F:IgG binding"/>
    <property type="evidence" value="ECO:0007669"/>
    <property type="project" value="UniProtKB-KW"/>
</dbReference>
<dbReference type="FunFam" id="2.60.40.10:FF:000217">
    <property type="entry name" value="High affinity immunoglobulin gamma Fc receptor I"/>
    <property type="match status" value="1"/>
</dbReference>
<keyword evidence="2" id="KW-1003">Cell membrane</keyword>
<dbReference type="SMART" id="SM00409">
    <property type="entry name" value="IG"/>
    <property type="match status" value="2"/>
</dbReference>
<evidence type="ECO:0000256" key="2">
    <source>
        <dbReference type="ARBA" id="ARBA00022475"/>
    </source>
</evidence>
<evidence type="ECO:0000256" key="3">
    <source>
        <dbReference type="ARBA" id="ARBA00022652"/>
    </source>
</evidence>
<reference evidence="16" key="2">
    <citation type="submission" date="2025-09" db="UniProtKB">
        <authorList>
            <consortium name="Ensembl"/>
        </authorList>
    </citation>
    <scope>IDENTIFICATION</scope>
</reference>
<dbReference type="AlphaFoldDB" id="A0A8C2N605"/>
<keyword evidence="8 14" id="KW-0472">Membrane</keyword>
<evidence type="ECO:0000256" key="5">
    <source>
        <dbReference type="ARBA" id="ARBA00022729"/>
    </source>
</evidence>
<dbReference type="CDD" id="cd05753">
    <property type="entry name" value="Ig2_FcgammaR_like"/>
    <property type="match status" value="1"/>
</dbReference>
<dbReference type="GO" id="GO:0019770">
    <property type="term" value="F:IgG receptor activity"/>
    <property type="evidence" value="ECO:0007669"/>
    <property type="project" value="TreeGrafter"/>
</dbReference>
<dbReference type="SMART" id="SM00408">
    <property type="entry name" value="IGc2"/>
    <property type="match status" value="1"/>
</dbReference>
<feature type="domain" description="Ig-like" evidence="15">
    <location>
        <begin position="134"/>
        <end position="203"/>
    </location>
</feature>
<evidence type="ECO:0000256" key="10">
    <source>
        <dbReference type="ARBA" id="ARBA00023170"/>
    </source>
</evidence>
<dbReference type="PANTHER" id="PTHR11481">
    <property type="entry name" value="IMMUNOGLOBULIN FC RECEPTOR"/>
    <property type="match status" value="1"/>
</dbReference>
<evidence type="ECO:0000313" key="17">
    <source>
        <dbReference type="Proteomes" id="UP000694386"/>
    </source>
</evidence>
<keyword evidence="7 14" id="KW-1133">Transmembrane helix</keyword>
<feature type="domain" description="Ig-like" evidence="15">
    <location>
        <begin position="38"/>
        <end position="115"/>
    </location>
</feature>
<evidence type="ECO:0000313" key="16">
    <source>
        <dbReference type="Ensembl" id="ENSCGRP00001028189.1"/>
    </source>
</evidence>
<evidence type="ECO:0000256" key="7">
    <source>
        <dbReference type="ARBA" id="ARBA00022989"/>
    </source>
</evidence>
<dbReference type="PROSITE" id="PS50835">
    <property type="entry name" value="IG_LIKE"/>
    <property type="match status" value="2"/>
</dbReference>
<organism evidence="16 17">
    <name type="scientific">Cricetulus griseus</name>
    <name type="common">Chinese hamster</name>
    <name type="synonym">Cricetulus barabensis griseus</name>
    <dbReference type="NCBI Taxonomy" id="10029"/>
    <lineage>
        <taxon>Eukaryota</taxon>
        <taxon>Metazoa</taxon>
        <taxon>Chordata</taxon>
        <taxon>Craniata</taxon>
        <taxon>Vertebrata</taxon>
        <taxon>Euteleostomi</taxon>
        <taxon>Mammalia</taxon>
        <taxon>Eutheria</taxon>
        <taxon>Euarchontoglires</taxon>
        <taxon>Glires</taxon>
        <taxon>Rodentia</taxon>
        <taxon>Myomorpha</taxon>
        <taxon>Muroidea</taxon>
        <taxon>Cricetidae</taxon>
        <taxon>Cricetinae</taxon>
        <taxon>Cricetulus</taxon>
    </lineage>
</organism>
<dbReference type="InterPro" id="IPR036179">
    <property type="entry name" value="Ig-like_dom_sf"/>
</dbReference>
<evidence type="ECO:0000256" key="14">
    <source>
        <dbReference type="SAM" id="Phobius"/>
    </source>
</evidence>
<reference evidence="16" key="1">
    <citation type="submission" date="2025-08" db="UniProtKB">
        <authorList>
            <consortium name="Ensembl"/>
        </authorList>
    </citation>
    <scope>IDENTIFICATION</scope>
</reference>
<keyword evidence="12" id="KW-0393">Immunoglobulin domain</keyword>
<keyword evidence="10" id="KW-0675">Receptor</keyword>
<evidence type="ECO:0000256" key="8">
    <source>
        <dbReference type="ARBA" id="ARBA00023136"/>
    </source>
</evidence>
<dbReference type="Ensembl" id="ENSCGRT00001032437.1">
    <property type="protein sequence ID" value="ENSCGRP00001028189.1"/>
    <property type="gene ID" value="ENSCGRG00001024979.1"/>
</dbReference>
<dbReference type="GO" id="GO:0050766">
    <property type="term" value="P:positive regulation of phagocytosis"/>
    <property type="evidence" value="ECO:0007669"/>
    <property type="project" value="TreeGrafter"/>
</dbReference>
<dbReference type="Pfam" id="PF13895">
    <property type="entry name" value="Ig_2"/>
    <property type="match status" value="2"/>
</dbReference>
<dbReference type="SUPFAM" id="SSF48726">
    <property type="entry name" value="Immunoglobulin"/>
    <property type="match status" value="2"/>
</dbReference>
<keyword evidence="4 14" id="KW-0812">Transmembrane</keyword>
<dbReference type="GO" id="GO:0001788">
    <property type="term" value="P:antibody-dependent cellular cytotoxicity"/>
    <property type="evidence" value="ECO:0007669"/>
    <property type="project" value="TreeGrafter"/>
</dbReference>
<dbReference type="Gene3D" id="2.60.40.10">
    <property type="entry name" value="Immunoglobulins"/>
    <property type="match status" value="2"/>
</dbReference>
<feature type="transmembrane region" description="Helical" evidence="14">
    <location>
        <begin position="215"/>
        <end position="240"/>
    </location>
</feature>
<name>A0A8C2N605_CRIGR</name>
<evidence type="ECO:0000259" key="15">
    <source>
        <dbReference type="PROSITE" id="PS50835"/>
    </source>
</evidence>
<dbReference type="InterPro" id="IPR050488">
    <property type="entry name" value="Ig_Fc_receptor"/>
</dbReference>
<keyword evidence="9" id="KW-1015">Disulfide bond</keyword>
<keyword evidence="11" id="KW-0325">Glycoprotein</keyword>
<feature type="region of interest" description="Disordered" evidence="13">
    <location>
        <begin position="246"/>
        <end position="306"/>
    </location>
</feature>
<sequence length="306" mass="34155">MRIPPFLPLPMESNWAAYSLSQTLCQMLLWTAVLSDLPKAVVKLEPPWIQVLREDSVTLKCEGTHTPGNSSTQWLHNGRSIWSQIQPNYTFKASSNDSGEYQCQMGQTSLSDPVQLGVISDWLLLQTPQLVFEEGETIKLRCHSWKNIAMSKVVFYQNGKSVKYQHSVGSFSISKANHSHSGEYYCTARLGKSHYTSKPVTITVQEPRSSRSLPVLTIVAAVTGIAVAVIVIILVSLIYLKRKQAPALPGNPDHREKGDTLPKELDNPPDLEEAAKTEVENTITYSLLKHPEAPDEDAEPDYQNRI</sequence>
<keyword evidence="5" id="KW-0732">Signal</keyword>
<keyword evidence="6" id="KW-0677">Repeat</keyword>
<dbReference type="GO" id="GO:0009897">
    <property type="term" value="C:external side of plasma membrane"/>
    <property type="evidence" value="ECO:0007669"/>
    <property type="project" value="TreeGrafter"/>
</dbReference>
<dbReference type="InterPro" id="IPR007110">
    <property type="entry name" value="Ig-like_dom"/>
</dbReference>
<keyword evidence="3" id="KW-0390">IgG-binding protein</keyword>
<evidence type="ECO:0000256" key="11">
    <source>
        <dbReference type="ARBA" id="ARBA00023180"/>
    </source>
</evidence>
<dbReference type="Proteomes" id="UP000694386">
    <property type="component" value="Unplaced"/>
</dbReference>
<evidence type="ECO:0000256" key="6">
    <source>
        <dbReference type="ARBA" id="ARBA00022737"/>
    </source>
</evidence>
<dbReference type="PANTHER" id="PTHR11481:SF97">
    <property type="entry name" value="LOW AFFINITY IMMUNOGLOBULIN GAMMA FC REGION RECEPTOR II-B-RELATED"/>
    <property type="match status" value="1"/>
</dbReference>